<proteinExistence type="predicted"/>
<dbReference type="GO" id="GO:0005524">
    <property type="term" value="F:ATP binding"/>
    <property type="evidence" value="ECO:0007669"/>
    <property type="project" value="InterPro"/>
</dbReference>
<evidence type="ECO:0000313" key="2">
    <source>
        <dbReference type="EMBL" id="HHF58086.1"/>
    </source>
</evidence>
<reference evidence="2" key="1">
    <citation type="journal article" date="2020" name="mSystems">
        <title>Genome- and Community-Level Interaction Insights into Carbon Utilization and Element Cycling Functions of Hydrothermarchaeota in Hydrothermal Sediment.</title>
        <authorList>
            <person name="Zhou Z."/>
            <person name="Liu Y."/>
            <person name="Xu W."/>
            <person name="Pan J."/>
            <person name="Luo Z.H."/>
            <person name="Li M."/>
        </authorList>
    </citation>
    <scope>NUCLEOTIDE SEQUENCE [LARGE SCALE GENOMIC DNA]</scope>
    <source>
        <strain evidence="2">HyVt-94</strain>
    </source>
</reference>
<dbReference type="SUPFAM" id="SSF53795">
    <property type="entry name" value="PEP carboxykinase-like"/>
    <property type="match status" value="1"/>
</dbReference>
<dbReference type="GO" id="GO:0004612">
    <property type="term" value="F:phosphoenolpyruvate carboxykinase (ATP) activity"/>
    <property type="evidence" value="ECO:0007669"/>
    <property type="project" value="InterPro"/>
</dbReference>
<dbReference type="EMBL" id="DRTV01000114">
    <property type="protein sequence ID" value="HHF58086.1"/>
    <property type="molecule type" value="Genomic_DNA"/>
</dbReference>
<name>A0A7C5I4H2_UNCW3</name>
<dbReference type="Proteomes" id="UP000886014">
    <property type="component" value="Unassembled WGS sequence"/>
</dbReference>
<accession>A0A7C5I4H2</accession>
<sequence>AGYFMLGETSKTSAAGKERGKTRSPFTQPFFPRVHRLQAERFQELAAKNPGLVNWMMNTGYVGGDALDEKEGRALKVKIKHSSAMLEYMFLDKIKWTEDPDFGYEIVDINHPANKELMDKVPPEILNPRLFYEKTGRLNEYREWVQRMKKEREEFLRKHGVKEEIIKAVLNIK</sequence>
<dbReference type="Gene3D" id="3.90.228.20">
    <property type="match status" value="1"/>
</dbReference>
<gene>
    <name evidence="2" type="ORF">ENL41_01525</name>
</gene>
<dbReference type="InterPro" id="IPR013035">
    <property type="entry name" value="PEP_carboxykinase_C"/>
</dbReference>
<comment type="caution">
    <text evidence="2">The sequence shown here is derived from an EMBL/GenBank/DDBJ whole genome shotgun (WGS) entry which is preliminary data.</text>
</comment>
<dbReference type="Pfam" id="PF01293">
    <property type="entry name" value="PEPCK_ATP"/>
    <property type="match status" value="1"/>
</dbReference>
<dbReference type="InterPro" id="IPR001272">
    <property type="entry name" value="PEP_carboxykinase_ATP"/>
</dbReference>
<protein>
    <submittedName>
        <fullName evidence="2">Phosphoenolpyruvate carboxykinase (ATP)</fullName>
    </submittedName>
</protein>
<feature type="non-terminal residue" evidence="2">
    <location>
        <position position="1"/>
    </location>
</feature>
<evidence type="ECO:0000256" key="1">
    <source>
        <dbReference type="SAM" id="MobiDB-lite"/>
    </source>
</evidence>
<feature type="region of interest" description="Disordered" evidence="1">
    <location>
        <begin position="1"/>
        <end position="25"/>
    </location>
</feature>
<dbReference type="GO" id="GO:0006094">
    <property type="term" value="P:gluconeogenesis"/>
    <property type="evidence" value="ECO:0007669"/>
    <property type="project" value="InterPro"/>
</dbReference>
<dbReference type="AlphaFoldDB" id="A0A7C5I4H2"/>
<organism evidence="2">
    <name type="scientific">candidate division WOR-3 bacterium</name>
    <dbReference type="NCBI Taxonomy" id="2052148"/>
    <lineage>
        <taxon>Bacteria</taxon>
        <taxon>Bacteria division WOR-3</taxon>
    </lineage>
</organism>